<feature type="transmembrane region" description="Helical" evidence="7">
    <location>
        <begin position="25"/>
        <end position="46"/>
    </location>
</feature>
<dbReference type="AlphaFoldDB" id="A0AAE3HSZ2"/>
<gene>
    <name evidence="10" type="ORF">CC99x_009605</name>
</gene>
<dbReference type="Gene3D" id="1.20.1560.10">
    <property type="entry name" value="ABC transporter type 1, transmembrane domain"/>
    <property type="match status" value="1"/>
</dbReference>
<dbReference type="FunFam" id="3.40.50.300:FF:000218">
    <property type="entry name" value="Multidrug ABC transporter ATP-binding protein"/>
    <property type="match status" value="1"/>
</dbReference>
<evidence type="ECO:0000313" key="10">
    <source>
        <dbReference type="EMBL" id="MCS5709160.1"/>
    </source>
</evidence>
<dbReference type="PROSITE" id="PS50893">
    <property type="entry name" value="ABC_TRANSPORTER_2"/>
    <property type="match status" value="1"/>
</dbReference>
<dbReference type="GO" id="GO:0015421">
    <property type="term" value="F:ABC-type oligopeptide transporter activity"/>
    <property type="evidence" value="ECO:0007669"/>
    <property type="project" value="TreeGrafter"/>
</dbReference>
<dbReference type="InterPro" id="IPR011527">
    <property type="entry name" value="ABC1_TM_dom"/>
</dbReference>
<dbReference type="InterPro" id="IPR017871">
    <property type="entry name" value="ABC_transporter-like_CS"/>
</dbReference>
<comment type="subcellular location">
    <subcellularLocation>
        <location evidence="1">Cell membrane</location>
        <topology evidence="1">Multi-pass membrane protein</topology>
    </subcellularLocation>
</comment>
<dbReference type="PROSITE" id="PS00211">
    <property type="entry name" value="ABC_TRANSPORTER_1"/>
    <property type="match status" value="1"/>
</dbReference>
<keyword evidence="2 7" id="KW-0812">Transmembrane</keyword>
<dbReference type="Pfam" id="PF00664">
    <property type="entry name" value="ABC_membrane"/>
    <property type="match status" value="1"/>
</dbReference>
<evidence type="ECO:0000313" key="11">
    <source>
        <dbReference type="Proteomes" id="UP000051494"/>
    </source>
</evidence>
<feature type="transmembrane region" description="Helical" evidence="7">
    <location>
        <begin position="66"/>
        <end position="87"/>
    </location>
</feature>
<accession>A0AAE3HSZ2</accession>
<sequence>MRNQVKYMPKNLRSFVWYFLKSHRWALVVFAIVTIVWSIELSLSPYLLKMVIDGVIRTAASPDQMLAVIILPAILYPCMSIVINLNFRMFDYTCLKIFPKIRADIVTSMFEYLSKHSHRYFAQHFSGNLSKKIFDLYSGIEPIIQIPNTNFIPVTIATILASVVMYSVHPIFCAVLSLWTVFFVSISYTLSKRSEALSYALSETDNQLGGNVVDSISNMISAKIFSNTRYEKTLISDAAIKLIDKDRKLQMHMLKTFFVQGLMVTTLSASMMVGLVYGRLHNWVSVGDFALVLNLSGYIIMNVWNVGKEMIRFSKEVGKCKQALNIISEPHEIQELPNAVPLILKQGNIKFEKVDFTYADNRSLFNELSVEIIAGQKVGLVGYSGGGKSTFVKLLLRLHDVNSGRILIDDQDIKTVSKDSLRNQIGFIPQDTELFHRSVFDNIRYGRLEASEKEIIAASKKAHCHEFIEQLPEGYQSLVGERGIKLSGGQKQRIAIARAILKNAPILLLDEATSALDSVTERYIQESLHAMMENKTTIVIAHRLSTLSEMDRILFFKNGKIIEDGSFETLLKIPDGHFKCLWEMQAGGFIPDMPFPERAE</sequence>
<dbReference type="InterPro" id="IPR039421">
    <property type="entry name" value="Type_1_exporter"/>
</dbReference>
<dbReference type="InterPro" id="IPR036640">
    <property type="entry name" value="ABC1_TM_sf"/>
</dbReference>
<dbReference type="Pfam" id="PF00005">
    <property type="entry name" value="ABC_tran"/>
    <property type="match status" value="1"/>
</dbReference>
<protein>
    <submittedName>
        <fullName evidence="10">ABC transporter ATP-binding protein/permease</fullName>
    </submittedName>
</protein>
<dbReference type="SUPFAM" id="SSF52540">
    <property type="entry name" value="P-loop containing nucleoside triphosphate hydrolases"/>
    <property type="match status" value="1"/>
</dbReference>
<dbReference type="GO" id="GO:0005524">
    <property type="term" value="F:ATP binding"/>
    <property type="evidence" value="ECO:0007669"/>
    <property type="project" value="UniProtKB-KW"/>
</dbReference>
<evidence type="ECO:0000256" key="5">
    <source>
        <dbReference type="ARBA" id="ARBA00022989"/>
    </source>
</evidence>
<feature type="domain" description="ABC transmembrane type-1" evidence="9">
    <location>
        <begin position="28"/>
        <end position="315"/>
    </location>
</feature>
<proteinExistence type="predicted"/>
<evidence type="ECO:0000256" key="4">
    <source>
        <dbReference type="ARBA" id="ARBA00022840"/>
    </source>
</evidence>
<keyword evidence="6 7" id="KW-0472">Membrane</keyword>
<feature type="transmembrane region" description="Helical" evidence="7">
    <location>
        <begin position="257"/>
        <end position="277"/>
    </location>
</feature>
<reference evidence="10" key="1">
    <citation type="journal article" date="2016" name="Genome Announc.">
        <title>Draft Genome Sequences of Two Novel Amoeba-Resistant Intranuclear Bacteria, 'Candidatus Berkiella cookevillensis' and 'Candidatus Berkiella aquae'.</title>
        <authorList>
            <person name="Mehari Y.T."/>
            <person name="Arivett B.A."/>
            <person name="Farone A.L."/>
            <person name="Gunderson J.H."/>
            <person name="Farone M.B."/>
        </authorList>
    </citation>
    <scope>NUCLEOTIDE SEQUENCE</scope>
    <source>
        <strain evidence="10">CC99</strain>
    </source>
</reference>
<reference evidence="10" key="2">
    <citation type="submission" date="2021-06" db="EMBL/GenBank/DDBJ databases">
        <title>Genomic Description and Analysis of Intracellular Bacteria, Candidatus Berkiella cookevillensis and Candidatus Berkiella aquae.</title>
        <authorList>
            <person name="Kidane D.T."/>
            <person name="Mehari Y.T."/>
            <person name="Rice F.C."/>
            <person name="Arivett B.A."/>
            <person name="Farone A.L."/>
            <person name="Berk S.G."/>
            <person name="Farone M.B."/>
        </authorList>
    </citation>
    <scope>NUCLEOTIDE SEQUENCE</scope>
    <source>
        <strain evidence="10">CC99</strain>
    </source>
</reference>
<dbReference type="PANTHER" id="PTHR43394:SF1">
    <property type="entry name" value="ATP-BINDING CASSETTE SUB-FAMILY B MEMBER 10, MITOCHONDRIAL"/>
    <property type="match status" value="1"/>
</dbReference>
<name>A0AAE3HSZ2_9GAMM</name>
<evidence type="ECO:0000256" key="2">
    <source>
        <dbReference type="ARBA" id="ARBA00022692"/>
    </source>
</evidence>
<dbReference type="Gene3D" id="3.40.50.300">
    <property type="entry name" value="P-loop containing nucleotide triphosphate hydrolases"/>
    <property type="match status" value="1"/>
</dbReference>
<keyword evidence="3" id="KW-0547">Nucleotide-binding</keyword>
<dbReference type="InterPro" id="IPR003593">
    <property type="entry name" value="AAA+_ATPase"/>
</dbReference>
<evidence type="ECO:0000259" key="8">
    <source>
        <dbReference type="PROSITE" id="PS50893"/>
    </source>
</evidence>
<dbReference type="InterPro" id="IPR003439">
    <property type="entry name" value="ABC_transporter-like_ATP-bd"/>
</dbReference>
<evidence type="ECO:0000259" key="9">
    <source>
        <dbReference type="PROSITE" id="PS50929"/>
    </source>
</evidence>
<evidence type="ECO:0000256" key="7">
    <source>
        <dbReference type="SAM" id="Phobius"/>
    </source>
</evidence>
<feature type="domain" description="ABC transporter" evidence="8">
    <location>
        <begin position="349"/>
        <end position="583"/>
    </location>
</feature>
<keyword evidence="11" id="KW-1185">Reference proteome</keyword>
<dbReference type="SMART" id="SM00382">
    <property type="entry name" value="AAA"/>
    <property type="match status" value="1"/>
</dbReference>
<dbReference type="GO" id="GO:0016887">
    <property type="term" value="F:ATP hydrolysis activity"/>
    <property type="evidence" value="ECO:0007669"/>
    <property type="project" value="InterPro"/>
</dbReference>
<evidence type="ECO:0000256" key="1">
    <source>
        <dbReference type="ARBA" id="ARBA00004651"/>
    </source>
</evidence>
<organism evidence="10 11">
    <name type="scientific">Candidatus Berkiella cookevillensis</name>
    <dbReference type="NCBI Taxonomy" id="437022"/>
    <lineage>
        <taxon>Bacteria</taxon>
        <taxon>Pseudomonadati</taxon>
        <taxon>Pseudomonadota</taxon>
        <taxon>Gammaproteobacteria</taxon>
        <taxon>Candidatus Berkiellales</taxon>
        <taxon>Candidatus Berkiellaceae</taxon>
        <taxon>Candidatus Berkiella</taxon>
    </lineage>
</organism>
<dbReference type="PROSITE" id="PS50929">
    <property type="entry name" value="ABC_TM1F"/>
    <property type="match status" value="1"/>
</dbReference>
<keyword evidence="5 7" id="KW-1133">Transmembrane helix</keyword>
<dbReference type="Proteomes" id="UP000051494">
    <property type="component" value="Unassembled WGS sequence"/>
</dbReference>
<dbReference type="EMBL" id="LKHV02000001">
    <property type="protein sequence ID" value="MCS5709160.1"/>
    <property type="molecule type" value="Genomic_DNA"/>
</dbReference>
<dbReference type="GO" id="GO:0005886">
    <property type="term" value="C:plasma membrane"/>
    <property type="evidence" value="ECO:0007669"/>
    <property type="project" value="UniProtKB-SubCell"/>
</dbReference>
<dbReference type="InterPro" id="IPR027417">
    <property type="entry name" value="P-loop_NTPase"/>
</dbReference>
<evidence type="ECO:0000256" key="6">
    <source>
        <dbReference type="ARBA" id="ARBA00023136"/>
    </source>
</evidence>
<comment type="caution">
    <text evidence="10">The sequence shown here is derived from an EMBL/GenBank/DDBJ whole genome shotgun (WGS) entry which is preliminary data.</text>
</comment>
<evidence type="ECO:0000256" key="3">
    <source>
        <dbReference type="ARBA" id="ARBA00022741"/>
    </source>
</evidence>
<dbReference type="SUPFAM" id="SSF90123">
    <property type="entry name" value="ABC transporter transmembrane region"/>
    <property type="match status" value="1"/>
</dbReference>
<keyword evidence="4 10" id="KW-0067">ATP-binding</keyword>
<dbReference type="PANTHER" id="PTHR43394">
    <property type="entry name" value="ATP-DEPENDENT PERMEASE MDL1, MITOCHONDRIAL"/>
    <property type="match status" value="1"/>
</dbReference>
<feature type="transmembrane region" description="Helical" evidence="7">
    <location>
        <begin position="283"/>
        <end position="304"/>
    </location>
</feature>